<protein>
    <submittedName>
        <fullName evidence="1">Uncharacterized protein</fullName>
    </submittedName>
</protein>
<reference evidence="1" key="1">
    <citation type="submission" date="2014-09" db="EMBL/GenBank/DDBJ databases">
        <authorList>
            <person name="Magalhaes I.L.F."/>
            <person name="Oliveira U."/>
            <person name="Santos F.R."/>
            <person name="Vidigal T.H.D.A."/>
            <person name="Brescovit A.D."/>
            <person name="Santos A.J."/>
        </authorList>
    </citation>
    <scope>NUCLEOTIDE SEQUENCE</scope>
    <source>
        <tissue evidence="1">Shoot tissue taken approximately 20 cm above the soil surface</tissue>
    </source>
</reference>
<name>A0A0A9D9D2_ARUDO</name>
<dbReference type="AlphaFoldDB" id="A0A0A9D9D2"/>
<accession>A0A0A9D9D2</accession>
<proteinExistence type="predicted"/>
<sequence length="79" mass="9166">MHKHTTCSKIPWFRERQETGRNSVQNCTGLHMGQMQKWHQVHSQNLNNAVLAVCRNCLDLHQAQHLEFLACFTGHNGKE</sequence>
<reference evidence="1" key="2">
    <citation type="journal article" date="2015" name="Data Brief">
        <title>Shoot transcriptome of the giant reed, Arundo donax.</title>
        <authorList>
            <person name="Barrero R.A."/>
            <person name="Guerrero F.D."/>
            <person name="Moolhuijzen P."/>
            <person name="Goolsby J.A."/>
            <person name="Tidwell J."/>
            <person name="Bellgard S.E."/>
            <person name="Bellgard M.I."/>
        </authorList>
    </citation>
    <scope>NUCLEOTIDE SEQUENCE</scope>
    <source>
        <tissue evidence="1">Shoot tissue taken approximately 20 cm above the soil surface</tissue>
    </source>
</reference>
<dbReference type="EMBL" id="GBRH01214602">
    <property type="protein sequence ID" value="JAD83293.1"/>
    <property type="molecule type" value="Transcribed_RNA"/>
</dbReference>
<evidence type="ECO:0000313" key="1">
    <source>
        <dbReference type="EMBL" id="JAD83293.1"/>
    </source>
</evidence>
<organism evidence="1">
    <name type="scientific">Arundo donax</name>
    <name type="common">Giant reed</name>
    <name type="synonym">Donax arundinaceus</name>
    <dbReference type="NCBI Taxonomy" id="35708"/>
    <lineage>
        <taxon>Eukaryota</taxon>
        <taxon>Viridiplantae</taxon>
        <taxon>Streptophyta</taxon>
        <taxon>Embryophyta</taxon>
        <taxon>Tracheophyta</taxon>
        <taxon>Spermatophyta</taxon>
        <taxon>Magnoliopsida</taxon>
        <taxon>Liliopsida</taxon>
        <taxon>Poales</taxon>
        <taxon>Poaceae</taxon>
        <taxon>PACMAD clade</taxon>
        <taxon>Arundinoideae</taxon>
        <taxon>Arundineae</taxon>
        <taxon>Arundo</taxon>
    </lineage>
</organism>